<protein>
    <submittedName>
        <fullName evidence="10">Multisubunit sodium/proton antiporter MrpD subunit</fullName>
    </submittedName>
</protein>
<dbReference type="InterPro" id="IPR003918">
    <property type="entry name" value="NADH_UbQ_OxRdtase"/>
</dbReference>
<organism evidence="10 11">
    <name type="scientific">Deinococcus yavapaiensis KR-236</name>
    <dbReference type="NCBI Taxonomy" id="694435"/>
    <lineage>
        <taxon>Bacteria</taxon>
        <taxon>Thermotogati</taxon>
        <taxon>Deinococcota</taxon>
        <taxon>Deinococci</taxon>
        <taxon>Deinococcales</taxon>
        <taxon>Deinococcaceae</taxon>
        <taxon>Deinococcus</taxon>
    </lineage>
</organism>
<evidence type="ECO:0000313" key="11">
    <source>
        <dbReference type="Proteomes" id="UP000248326"/>
    </source>
</evidence>
<dbReference type="InterPro" id="IPR001750">
    <property type="entry name" value="ND/Mrp_TM"/>
</dbReference>
<keyword evidence="6 8" id="KW-0472">Membrane</keyword>
<comment type="similarity">
    <text evidence="2">Belongs to the CPA3 antiporters (TC 2.A.63) subunit D family.</text>
</comment>
<feature type="domain" description="NADH:quinone oxidoreductase/Mrp antiporter transmembrane" evidence="9">
    <location>
        <begin position="125"/>
        <end position="406"/>
    </location>
</feature>
<evidence type="ECO:0000256" key="1">
    <source>
        <dbReference type="ARBA" id="ARBA00004651"/>
    </source>
</evidence>
<evidence type="ECO:0000256" key="3">
    <source>
        <dbReference type="ARBA" id="ARBA00022475"/>
    </source>
</evidence>
<evidence type="ECO:0000256" key="4">
    <source>
        <dbReference type="ARBA" id="ARBA00022692"/>
    </source>
</evidence>
<feature type="transmembrane region" description="Helical" evidence="8">
    <location>
        <begin position="105"/>
        <end position="122"/>
    </location>
</feature>
<evidence type="ECO:0000259" key="9">
    <source>
        <dbReference type="Pfam" id="PF00361"/>
    </source>
</evidence>
<feature type="transmembrane region" description="Helical" evidence="8">
    <location>
        <begin position="267"/>
        <end position="289"/>
    </location>
</feature>
<feature type="transmembrane region" description="Helical" evidence="8">
    <location>
        <begin position="238"/>
        <end position="255"/>
    </location>
</feature>
<dbReference type="RefSeq" id="WP_110885017.1">
    <property type="nucleotide sequence ID" value="NZ_QJSX01000001.1"/>
</dbReference>
<comment type="caution">
    <text evidence="10">The sequence shown here is derived from an EMBL/GenBank/DDBJ whole genome shotgun (WGS) entry which is preliminary data.</text>
</comment>
<dbReference type="GO" id="GO:0005886">
    <property type="term" value="C:plasma membrane"/>
    <property type="evidence" value="ECO:0007669"/>
    <property type="project" value="UniProtKB-SubCell"/>
</dbReference>
<feature type="transmembrane region" description="Helical" evidence="8">
    <location>
        <begin position="62"/>
        <end position="93"/>
    </location>
</feature>
<keyword evidence="5 8" id="KW-1133">Transmembrane helix</keyword>
<evidence type="ECO:0000256" key="7">
    <source>
        <dbReference type="RuleBase" id="RU000320"/>
    </source>
</evidence>
<evidence type="ECO:0000256" key="6">
    <source>
        <dbReference type="ARBA" id="ARBA00023136"/>
    </source>
</evidence>
<evidence type="ECO:0000256" key="5">
    <source>
        <dbReference type="ARBA" id="ARBA00022989"/>
    </source>
</evidence>
<feature type="transmembrane region" description="Helical" evidence="8">
    <location>
        <begin position="296"/>
        <end position="315"/>
    </location>
</feature>
<feature type="transmembrane region" description="Helical" evidence="8">
    <location>
        <begin position="128"/>
        <end position="148"/>
    </location>
</feature>
<dbReference type="OrthoDB" id="9811718at2"/>
<proteinExistence type="inferred from homology"/>
<feature type="transmembrane region" description="Helical" evidence="8">
    <location>
        <begin position="202"/>
        <end position="226"/>
    </location>
</feature>
<dbReference type="Proteomes" id="UP000248326">
    <property type="component" value="Unassembled WGS sequence"/>
</dbReference>
<dbReference type="PRINTS" id="PR01437">
    <property type="entry name" value="NUOXDRDTASE4"/>
</dbReference>
<dbReference type="InterPro" id="IPR050586">
    <property type="entry name" value="CPA3_Na-H_Antiporter_D"/>
</dbReference>
<gene>
    <name evidence="10" type="ORF">DES52_101344</name>
</gene>
<dbReference type="Pfam" id="PF00361">
    <property type="entry name" value="Proton_antipo_M"/>
    <property type="match status" value="1"/>
</dbReference>
<keyword evidence="3" id="KW-1003">Cell membrane</keyword>
<dbReference type="AlphaFoldDB" id="A0A318SAT9"/>
<feature type="transmembrane region" description="Helical" evidence="8">
    <location>
        <begin position="6"/>
        <end position="21"/>
    </location>
</feature>
<feature type="transmembrane region" description="Helical" evidence="8">
    <location>
        <begin position="28"/>
        <end position="50"/>
    </location>
</feature>
<name>A0A318SAT9_9DEIO</name>
<comment type="subcellular location">
    <subcellularLocation>
        <location evidence="1">Cell membrane</location>
        <topology evidence="1">Multi-pass membrane protein</topology>
    </subcellularLocation>
    <subcellularLocation>
        <location evidence="7">Membrane</location>
        <topology evidence="7">Multi-pass membrane protein</topology>
    </subcellularLocation>
</comment>
<dbReference type="GO" id="GO:0042773">
    <property type="term" value="P:ATP synthesis coupled electron transport"/>
    <property type="evidence" value="ECO:0007669"/>
    <property type="project" value="InterPro"/>
</dbReference>
<sequence>MNAVLLPILIPLTSAVLLLVLRGRDARFAVSLLSAALTVAASAALLSATLNGEAPSSNLGGWAAPFGIAVVADGLSAISVTAASLVALLTVLLSRGTTDERRERFGHHALLHLLFAGVNQSFLTGDLFNLFVAFEVMLVASYALMVLGNDVGQLREGFRYVVFNLLVSAVFVVAAGFAYGLLGTLNFADLALRSAPLGPNASVTALTLLLMFVFASKTALFPLSFWLPGAYPEPPPAVSAYFAAVLTKVGAYALIRLLTTVFPTEPHVTHTIVLVLGSATVLVGALGALSQRTWRSILSFTVVSSVGYLGVGLGLNSPDALTATVFYLAQSMLVTFGLFAVAALAERFTGTESVVTGGLLSRSPLLAAAYFVGLLALVGLPPTSGFVAKLGLVRAAAEVGTSLAFLGIGAILLGSFLTLVTLASVWRSAFWGESRRAAPAGRFLTATTLVAGAVTASLIVVSGPLYASADRIAAELANPGEYAREVLP</sequence>
<keyword evidence="4 7" id="KW-0812">Transmembrane</keyword>
<evidence type="ECO:0000313" key="10">
    <source>
        <dbReference type="EMBL" id="PYE56540.1"/>
    </source>
</evidence>
<evidence type="ECO:0000256" key="8">
    <source>
        <dbReference type="SAM" id="Phobius"/>
    </source>
</evidence>
<keyword evidence="11" id="KW-1185">Reference proteome</keyword>
<feature type="transmembrane region" description="Helical" evidence="8">
    <location>
        <begin position="443"/>
        <end position="467"/>
    </location>
</feature>
<feature type="transmembrane region" description="Helical" evidence="8">
    <location>
        <begin position="160"/>
        <end position="182"/>
    </location>
</feature>
<feature type="transmembrane region" description="Helical" evidence="8">
    <location>
        <begin position="327"/>
        <end position="345"/>
    </location>
</feature>
<dbReference type="PANTHER" id="PTHR42703">
    <property type="entry name" value="NADH DEHYDROGENASE"/>
    <property type="match status" value="1"/>
</dbReference>
<dbReference type="PANTHER" id="PTHR42703:SF1">
    <property type="entry name" value="NA(+)_H(+) ANTIPORTER SUBUNIT D1"/>
    <property type="match status" value="1"/>
</dbReference>
<reference evidence="10 11" key="1">
    <citation type="submission" date="2018-06" db="EMBL/GenBank/DDBJ databases">
        <title>Genomic Encyclopedia of Type Strains, Phase IV (KMG-IV): sequencing the most valuable type-strain genomes for metagenomic binning, comparative biology and taxonomic classification.</title>
        <authorList>
            <person name="Goeker M."/>
        </authorList>
    </citation>
    <scope>NUCLEOTIDE SEQUENCE [LARGE SCALE GENOMIC DNA]</scope>
    <source>
        <strain evidence="10 11">DSM 18048</strain>
    </source>
</reference>
<accession>A0A318SAT9</accession>
<feature type="transmembrane region" description="Helical" evidence="8">
    <location>
        <begin position="403"/>
        <end position="422"/>
    </location>
</feature>
<dbReference type="EMBL" id="QJSX01000001">
    <property type="protein sequence ID" value="PYE56540.1"/>
    <property type="molecule type" value="Genomic_DNA"/>
</dbReference>
<dbReference type="GO" id="GO:0008137">
    <property type="term" value="F:NADH dehydrogenase (ubiquinone) activity"/>
    <property type="evidence" value="ECO:0007669"/>
    <property type="project" value="InterPro"/>
</dbReference>
<evidence type="ECO:0000256" key="2">
    <source>
        <dbReference type="ARBA" id="ARBA00005346"/>
    </source>
</evidence>
<feature type="transmembrane region" description="Helical" evidence="8">
    <location>
        <begin position="365"/>
        <end position="383"/>
    </location>
</feature>